<dbReference type="GO" id="GO:0004674">
    <property type="term" value="F:protein serine/threonine kinase activity"/>
    <property type="evidence" value="ECO:0007669"/>
    <property type="project" value="UniProtKB-KW"/>
</dbReference>
<dbReference type="FunFam" id="1.10.510.10:FF:000060">
    <property type="entry name" value="G-type lectin S-receptor-like serine/threonine-protein kinase"/>
    <property type="match status" value="3"/>
</dbReference>
<keyword evidence="7" id="KW-0067">ATP-binding</keyword>
<evidence type="ECO:0000256" key="13">
    <source>
        <dbReference type="SAM" id="Phobius"/>
    </source>
</evidence>
<feature type="domain" description="Bulb-type lectin" evidence="17">
    <location>
        <begin position="1533"/>
        <end position="1656"/>
    </location>
</feature>
<keyword evidence="8" id="KW-1015">Disulfide bond</keyword>
<sequence>MNRIMFLPSTTITFFFLTVLRTCSSVDTIVVHQNITDGDNIVSDNQKFEMGFFSPGSSKNRYLGIWLKNTSPHTVVWVANRETPLVNTSGMVTLDSRGSLSLFNSGGTVIWSSNSSASGTNIVNNPVAQLLDTGNLVIKDGSESFIWQSFDYPGDTFLAGIKLGKNLITGKETYLTSWRSADDPSAGEFTVGYLMVKGKYQQAYIRKSSVIETRIGPYNGVSFAGQPKSTVNPVFKDYTHEMVVNAREMYFVFNSNSSEFLIKNIVTPEGKLEVWHLNMRNHEWTNDLTLPMDSCDKYGLCGPYGSCSTAALPNCGCLKGFELKIPEESSPSISGCRRSRGLDCGPGEGFLKFSSMKLPDTQNAVFDGNMGLEECEVACKNNCSCTAYANPNMAPGGVGCLLWIGDLIDVRVYPHNGQDLYVRLAASELLGKILIEDHCNNKDGNIEVPLFSLSTISRATNNFSIENKLGEGGFGPVYKGVLEEGQEIAVKRLSRSSRQGLDEFKNEVICIAKLQHRNLVNLLGYCIQGDETILIYEYMPNKSLDQFIFDDLRKSLLDWRHRFHIIHGIAGGLLYLHQDSRLRVVHRDLKAGNILLDNDMNPKISDFGLARMFKGHESEANTKRVVGTLGYISPEYAVNGLFSVKSDIFSFGVLVLEIVSGERNRGFVHEDHHDHLLGHAWRLYKEGKSLDLIDASFGTSWSDSEVLRSIHIALLCVQQRAEDRPNIRSVVHMLDSEGSLPPPKEPGFFIQVNTIALYQNITDDGETIVSENETFEMGFFSPGNSRNRYLGIWLKNTSPKMVVWVANRETPLNNTSGMVTLDSHGILSLANDGGTVIWSSNSSSASDTNIVNNPVAQLLDTGNLAIKDGDGTFIWQSFDYPGNTLISGMKMGKNLVTGREMYLTSWNNADDPSPGEYTVGYLIAKGEYPQVYINKSSVTETRIGPYNGMSFAGQPPVEVDMVTNEREMYFMYTSNSTGFLLMLIATPDGKIETRQLSLRTQEWTQLRFILPMDDCDKYGLCGPYGSCSIETSTCSCLKGFEVSSPEEWSLDDQTSRCRLSRPLDCRTGDGFLKFSSMKLPDTQNAEFDGNMSVLECEVACNNNCSCTAFANPNITQGGVGCLQWFGDLIDVRTYQQYGQHLYVRLSASDLSGLYSSSNRKKQVIIRVILPISAGLVVLGLILALYMRIKAVKVLIKDHHSSSKEGNIELPLFSLSMISRATNKFSIDNKLGEGGFGPVYKGVLEEGQEIAVKRLSKSSRQGLDEFKNEVICIAKLQHRNLVKLLGYCIQGEETMLIYEYMPNKSLDRFIFDDSRKTLLDWPCRLNIIHGIAGGLLYLHQDSRLRVVHRDLKAGNILLDNDMNPKISDFGLARMFKGHESEANTMRVVGTLGYISPEYAANGLFSVKSDIFSFGVLVLEIVSGKKVTGFAHEDHHDHLIGHAWRLYKEGKSHDLIDTSLGKSWSSSEVLRSIHVALLCVQQRPEDRPNIRSVVQMLSGEGSLRSPEEPGFFIQVKMATLSVRELPSPSSSVRVTAAGDNPFSCSDGETIVSENQRFELGFFSPGTSKSRYLGMWIKHTPPHTVVWVANRETPLTDTLGIVKLDSHGSLSLLNGGGTVIWSSNSSASRTNVNPVAQLLDTGNLVIKDGENFIWQSFDYPGDTLLPGMKVGKNFVTGKEIYLTSWRSADDPSLGEYTVKFLMIKDKFQQLYIRKGSDIEARLGPYNGVEYAGQPNYTPNPVYAYEVVMIVNQKEMYSIYTYNSTTFIFRSTATPGGKFELWHLNTRNQEWTLDLTLPQDICGNYGLCGPYGSCSTLRNPNCGCMKGFEVSNPEEWSLGNWTSGCRRSRALDCGPGEGFLKFSSMKLPDTQDAVYDGNMSLRECEVACTKNCSCTAYANPNIALDGVGCLLWFGDLIDVQVYPQNGQDLYVRLAASELPGLWHSGEPHGDVVEYLIFRGSIEVPLFSLSTISRATNNFSIDNKLGEGGFGPVYKGVLGEGQEIAVKRLSKSSRQGIDEFENEVICIAKLQHRNLVNLLGYCIQHNETMLIYEYMANKSLDQFIFDDLKKSLLDWPLRFHIINGIAQGLLYLHQDSRHRVVHRDLKAGNILLDNDMNPKISDFGLARIFKGHESEANTKRVVGTLGYISPEYAMNGLFSVKSDIFSFGVLVLEIVNGNKNTSFVHKDHEDNLIGHAWRLYKEGKSLDLIDTSLGNSWSMSEVLRSIHIGLLCVQQRAEDRPNTRSLVRMLGGEGTLSSPKQPGLWRLKAVVLVLKVEVVVVEEIATSIYDLGNPKSANILAWRLYKEGKSLNLVDASLEDRPNIWFMVRMLGDEGSLPSPKEPGFFVQGNKSSSASILPS</sequence>
<evidence type="ECO:0000256" key="6">
    <source>
        <dbReference type="ARBA" id="ARBA00022777"/>
    </source>
</evidence>
<keyword evidence="6" id="KW-0418">Kinase</keyword>
<evidence type="ECO:0000259" key="15">
    <source>
        <dbReference type="PROSITE" id="PS50011"/>
    </source>
</evidence>
<organism evidence="19 20">
    <name type="scientific">Centaurea solstitialis</name>
    <name type="common">yellow star-thistle</name>
    <dbReference type="NCBI Taxonomy" id="347529"/>
    <lineage>
        <taxon>Eukaryota</taxon>
        <taxon>Viridiplantae</taxon>
        <taxon>Streptophyta</taxon>
        <taxon>Embryophyta</taxon>
        <taxon>Tracheophyta</taxon>
        <taxon>Spermatophyta</taxon>
        <taxon>Magnoliopsida</taxon>
        <taxon>eudicotyledons</taxon>
        <taxon>Gunneridae</taxon>
        <taxon>Pentapetalae</taxon>
        <taxon>asterids</taxon>
        <taxon>campanulids</taxon>
        <taxon>Asterales</taxon>
        <taxon>Asteraceae</taxon>
        <taxon>Carduoideae</taxon>
        <taxon>Cardueae</taxon>
        <taxon>Centaureinae</taxon>
        <taxon>Centaurea</taxon>
    </lineage>
</organism>
<keyword evidence="3" id="KW-0808">Transferase</keyword>
<dbReference type="Gene3D" id="1.10.510.10">
    <property type="entry name" value="Transferase(Phosphotransferase) domain 1"/>
    <property type="match status" value="3"/>
</dbReference>
<keyword evidence="2" id="KW-0723">Serine/threonine-protein kinase</keyword>
<dbReference type="InterPro" id="IPR000858">
    <property type="entry name" value="S_locus_glycoprot_dom"/>
</dbReference>
<dbReference type="InterPro" id="IPR001245">
    <property type="entry name" value="Ser-Thr/Tyr_kinase_cat_dom"/>
</dbReference>
<dbReference type="InterPro" id="IPR000742">
    <property type="entry name" value="EGF"/>
</dbReference>
<feature type="transmembrane region" description="Helical" evidence="13">
    <location>
        <begin position="969"/>
        <end position="986"/>
    </location>
</feature>
<feature type="chain" id="PRO_5041402799" description="non-specific serine/threonine protein kinase" evidence="14">
    <location>
        <begin position="26"/>
        <end position="2355"/>
    </location>
</feature>
<dbReference type="SMART" id="SM00108">
    <property type="entry name" value="B_lectin"/>
    <property type="match status" value="3"/>
</dbReference>
<dbReference type="InterPro" id="IPR008271">
    <property type="entry name" value="Ser/Thr_kinase_AS"/>
</dbReference>
<evidence type="ECO:0000313" key="20">
    <source>
        <dbReference type="Proteomes" id="UP001172457"/>
    </source>
</evidence>
<feature type="domain" description="Apple" evidence="18">
    <location>
        <begin position="1849"/>
        <end position="1930"/>
    </location>
</feature>
<keyword evidence="20" id="KW-1185">Reference proteome</keyword>
<evidence type="ECO:0000256" key="8">
    <source>
        <dbReference type="ARBA" id="ARBA00023157"/>
    </source>
</evidence>
<keyword evidence="5" id="KW-0547">Nucleotide-binding</keyword>
<dbReference type="PROSITE" id="PS00108">
    <property type="entry name" value="PROTEIN_KINASE_ST"/>
    <property type="match status" value="3"/>
</dbReference>
<keyword evidence="13" id="KW-0472">Membrane</keyword>
<dbReference type="PANTHER" id="PTHR32444:SF235">
    <property type="entry name" value="OS01G0783900 PROTEIN"/>
    <property type="match status" value="1"/>
</dbReference>
<name>A0AA38WBK8_9ASTR</name>
<evidence type="ECO:0000259" key="18">
    <source>
        <dbReference type="PROSITE" id="PS50948"/>
    </source>
</evidence>
<keyword evidence="12" id="KW-0245">EGF-like domain</keyword>
<reference evidence="19" key="1">
    <citation type="submission" date="2023-03" db="EMBL/GenBank/DDBJ databases">
        <title>Chromosome-scale reference genome and RAD-based genetic map of yellow starthistle (Centaurea solstitialis) reveal putative structural variation and QTLs associated with invader traits.</title>
        <authorList>
            <person name="Reatini B."/>
            <person name="Cang F.A."/>
            <person name="Jiang Q."/>
            <person name="Mckibben M.T.W."/>
            <person name="Barker M.S."/>
            <person name="Rieseberg L.H."/>
            <person name="Dlugosch K.M."/>
        </authorList>
    </citation>
    <scope>NUCLEOTIDE SEQUENCE</scope>
    <source>
        <strain evidence="19">CAN-66</strain>
        <tissue evidence="19">Leaf</tissue>
    </source>
</reference>
<dbReference type="Gene3D" id="3.30.200.20">
    <property type="entry name" value="Phosphorylase Kinase, domain 1"/>
    <property type="match status" value="3"/>
</dbReference>
<accession>A0AA38WBK8</accession>
<keyword evidence="13" id="KW-0812">Transmembrane</keyword>
<keyword evidence="4 14" id="KW-0732">Signal</keyword>
<evidence type="ECO:0000256" key="4">
    <source>
        <dbReference type="ARBA" id="ARBA00022729"/>
    </source>
</evidence>
<feature type="domain" description="EGF-like" evidence="16">
    <location>
        <begin position="1011"/>
        <end position="1046"/>
    </location>
</feature>
<dbReference type="PROSITE" id="PS50011">
    <property type="entry name" value="PROTEIN_KINASE_DOM"/>
    <property type="match status" value="3"/>
</dbReference>
<dbReference type="PROSITE" id="PS50948">
    <property type="entry name" value="PAN"/>
    <property type="match status" value="3"/>
</dbReference>
<dbReference type="Proteomes" id="UP001172457">
    <property type="component" value="Chromosome 4"/>
</dbReference>
<evidence type="ECO:0000259" key="16">
    <source>
        <dbReference type="PROSITE" id="PS50026"/>
    </source>
</evidence>
<feature type="domain" description="Bulb-type lectin" evidence="17">
    <location>
        <begin position="753"/>
        <end position="879"/>
    </location>
</feature>
<dbReference type="GO" id="GO:0048544">
    <property type="term" value="P:recognition of pollen"/>
    <property type="evidence" value="ECO:0007669"/>
    <property type="project" value="InterPro"/>
</dbReference>
<evidence type="ECO:0000256" key="10">
    <source>
        <dbReference type="ARBA" id="ARBA00047899"/>
    </source>
</evidence>
<comment type="caution">
    <text evidence="12">Lacks conserved residue(s) required for the propagation of feature annotation.</text>
</comment>
<dbReference type="InterPro" id="IPR011009">
    <property type="entry name" value="Kinase-like_dom_sf"/>
</dbReference>
<dbReference type="EC" id="2.7.11.1" evidence="1"/>
<evidence type="ECO:0000256" key="5">
    <source>
        <dbReference type="ARBA" id="ARBA00022741"/>
    </source>
</evidence>
<dbReference type="PROSITE" id="PS50927">
    <property type="entry name" value="BULB_LECTIN"/>
    <property type="match status" value="3"/>
</dbReference>
<dbReference type="PANTHER" id="PTHR32444">
    <property type="entry name" value="BULB-TYPE LECTIN DOMAIN-CONTAINING PROTEIN"/>
    <property type="match status" value="1"/>
</dbReference>
<keyword evidence="9" id="KW-0325">Glycoprotein</keyword>
<dbReference type="SMART" id="SM00220">
    <property type="entry name" value="S_TKc"/>
    <property type="match status" value="3"/>
</dbReference>
<dbReference type="Pfam" id="PF00954">
    <property type="entry name" value="S_locus_glycop"/>
    <property type="match status" value="3"/>
</dbReference>
<evidence type="ECO:0000256" key="7">
    <source>
        <dbReference type="ARBA" id="ARBA00022840"/>
    </source>
</evidence>
<dbReference type="InterPro" id="IPR000719">
    <property type="entry name" value="Prot_kinase_dom"/>
</dbReference>
<dbReference type="GO" id="GO:0005524">
    <property type="term" value="F:ATP binding"/>
    <property type="evidence" value="ECO:0007669"/>
    <property type="project" value="UniProtKB-KW"/>
</dbReference>
<dbReference type="FunFam" id="3.30.200.20:FF:000195">
    <property type="entry name" value="G-type lectin S-receptor-like serine/threonine-protein kinase"/>
    <property type="match status" value="3"/>
</dbReference>
<evidence type="ECO:0000256" key="12">
    <source>
        <dbReference type="PROSITE-ProRule" id="PRU00076"/>
    </source>
</evidence>
<keyword evidence="13" id="KW-1133">Transmembrane helix</keyword>
<dbReference type="FunFam" id="2.90.10.10:FF:000004">
    <property type="entry name" value="G-type lectin S-receptor-like serine/threonine-protein kinase"/>
    <property type="match status" value="1"/>
</dbReference>
<dbReference type="CDD" id="cd14066">
    <property type="entry name" value="STKc_IRAK"/>
    <property type="match status" value="2"/>
</dbReference>
<evidence type="ECO:0000256" key="3">
    <source>
        <dbReference type="ARBA" id="ARBA00022679"/>
    </source>
</evidence>
<feature type="domain" description="Bulb-type lectin" evidence="17">
    <location>
        <begin position="26"/>
        <end position="151"/>
    </location>
</feature>
<evidence type="ECO:0000256" key="14">
    <source>
        <dbReference type="SAM" id="SignalP"/>
    </source>
</evidence>
<evidence type="ECO:0000256" key="11">
    <source>
        <dbReference type="ARBA" id="ARBA00048679"/>
    </source>
</evidence>
<dbReference type="SUPFAM" id="SSF51110">
    <property type="entry name" value="alpha-D-mannose-specific plant lectins"/>
    <property type="match status" value="3"/>
</dbReference>
<feature type="transmembrane region" description="Helical" evidence="13">
    <location>
        <begin position="1163"/>
        <end position="1186"/>
    </location>
</feature>
<dbReference type="SMART" id="SM00473">
    <property type="entry name" value="PAN_AP"/>
    <property type="match status" value="3"/>
</dbReference>
<feature type="signal peptide" evidence="14">
    <location>
        <begin position="1"/>
        <end position="25"/>
    </location>
</feature>
<dbReference type="Pfam" id="PF08276">
    <property type="entry name" value="PAN_2"/>
    <property type="match status" value="3"/>
</dbReference>
<dbReference type="PROSITE" id="PS50026">
    <property type="entry name" value="EGF_3"/>
    <property type="match status" value="1"/>
</dbReference>
<comment type="caution">
    <text evidence="19">The sequence shown here is derived from an EMBL/GenBank/DDBJ whole genome shotgun (WGS) entry which is preliminary data.</text>
</comment>
<dbReference type="Gene3D" id="2.90.10.10">
    <property type="entry name" value="Bulb-type lectin domain"/>
    <property type="match status" value="3"/>
</dbReference>
<dbReference type="Pfam" id="PF07714">
    <property type="entry name" value="PK_Tyr_Ser-Thr"/>
    <property type="match status" value="3"/>
</dbReference>
<evidence type="ECO:0000256" key="2">
    <source>
        <dbReference type="ARBA" id="ARBA00022527"/>
    </source>
</evidence>
<dbReference type="Pfam" id="PF01453">
    <property type="entry name" value="B_lectin"/>
    <property type="match status" value="3"/>
</dbReference>
<dbReference type="InterPro" id="IPR003609">
    <property type="entry name" value="Pan_app"/>
</dbReference>
<comment type="catalytic activity">
    <reaction evidence="11">
        <text>L-seryl-[protein] + ATP = O-phospho-L-seryl-[protein] + ADP + H(+)</text>
        <dbReference type="Rhea" id="RHEA:17989"/>
        <dbReference type="Rhea" id="RHEA-COMP:9863"/>
        <dbReference type="Rhea" id="RHEA-COMP:11604"/>
        <dbReference type="ChEBI" id="CHEBI:15378"/>
        <dbReference type="ChEBI" id="CHEBI:29999"/>
        <dbReference type="ChEBI" id="CHEBI:30616"/>
        <dbReference type="ChEBI" id="CHEBI:83421"/>
        <dbReference type="ChEBI" id="CHEBI:456216"/>
        <dbReference type="EC" id="2.7.11.1"/>
    </reaction>
</comment>
<proteinExistence type="predicted"/>
<dbReference type="InterPro" id="IPR036426">
    <property type="entry name" value="Bulb-type_lectin_dom_sf"/>
</dbReference>
<feature type="domain" description="Apple" evidence="18">
    <location>
        <begin position="344"/>
        <end position="425"/>
    </location>
</feature>
<evidence type="ECO:0000256" key="1">
    <source>
        <dbReference type="ARBA" id="ARBA00012513"/>
    </source>
</evidence>
<feature type="domain" description="Protein kinase" evidence="15">
    <location>
        <begin position="1974"/>
        <end position="2251"/>
    </location>
</feature>
<dbReference type="SUPFAM" id="SSF56112">
    <property type="entry name" value="Protein kinase-like (PK-like)"/>
    <property type="match status" value="3"/>
</dbReference>
<evidence type="ECO:0000313" key="19">
    <source>
        <dbReference type="EMBL" id="KAJ9554417.1"/>
    </source>
</evidence>
<gene>
    <name evidence="19" type="ORF">OSB04_018462</name>
</gene>
<feature type="domain" description="Protein kinase" evidence="15">
    <location>
        <begin position="463"/>
        <end position="748"/>
    </location>
</feature>
<feature type="domain" description="Protein kinase" evidence="15">
    <location>
        <begin position="1224"/>
        <end position="1509"/>
    </location>
</feature>
<evidence type="ECO:0000256" key="9">
    <source>
        <dbReference type="ARBA" id="ARBA00023180"/>
    </source>
</evidence>
<feature type="domain" description="Apple" evidence="18">
    <location>
        <begin position="1065"/>
        <end position="1146"/>
    </location>
</feature>
<evidence type="ECO:0000259" key="17">
    <source>
        <dbReference type="PROSITE" id="PS50927"/>
    </source>
</evidence>
<dbReference type="CDD" id="cd01098">
    <property type="entry name" value="PAN_AP_plant"/>
    <property type="match status" value="3"/>
</dbReference>
<dbReference type="CDD" id="cd00028">
    <property type="entry name" value="B_lectin"/>
    <property type="match status" value="3"/>
</dbReference>
<comment type="catalytic activity">
    <reaction evidence="10">
        <text>L-threonyl-[protein] + ATP = O-phospho-L-threonyl-[protein] + ADP + H(+)</text>
        <dbReference type="Rhea" id="RHEA:46608"/>
        <dbReference type="Rhea" id="RHEA-COMP:11060"/>
        <dbReference type="Rhea" id="RHEA-COMP:11605"/>
        <dbReference type="ChEBI" id="CHEBI:15378"/>
        <dbReference type="ChEBI" id="CHEBI:30013"/>
        <dbReference type="ChEBI" id="CHEBI:30616"/>
        <dbReference type="ChEBI" id="CHEBI:61977"/>
        <dbReference type="ChEBI" id="CHEBI:456216"/>
        <dbReference type="EC" id="2.7.11.1"/>
    </reaction>
</comment>
<dbReference type="EMBL" id="JARYMX010000004">
    <property type="protein sequence ID" value="KAJ9554417.1"/>
    <property type="molecule type" value="Genomic_DNA"/>
</dbReference>
<dbReference type="InterPro" id="IPR001480">
    <property type="entry name" value="Bulb-type_lectin_dom"/>
</dbReference>
<dbReference type="FunFam" id="2.90.10.10:FF:000005">
    <property type="entry name" value="G-type lectin S-receptor-like serine/threonine-protein kinase"/>
    <property type="match status" value="2"/>
</dbReference>
<protein>
    <recommendedName>
        <fullName evidence="1">non-specific serine/threonine protein kinase</fullName>
        <ecNumber evidence="1">2.7.11.1</ecNumber>
    </recommendedName>
</protein>